<dbReference type="AlphaFoldDB" id="A0A1Y0XWW6"/>
<accession>A0A1Y0XWW6</accession>
<dbReference type="EMBL" id="CP021509">
    <property type="protein sequence ID" value="ARW47388.1"/>
    <property type="molecule type" value="Genomic_DNA"/>
</dbReference>
<evidence type="ECO:0000313" key="2">
    <source>
        <dbReference type="EMBL" id="ARW47388.1"/>
    </source>
</evidence>
<dbReference type="OrthoDB" id="9796523at2"/>
<gene>
    <name evidence="2" type="ORF">S1001342_01042</name>
</gene>
<protein>
    <recommendedName>
        <fullName evidence="4">RloB domain-containing protein</fullName>
    </recommendedName>
</protein>
<dbReference type="RefSeq" id="WP_087651613.1">
    <property type="nucleotide sequence ID" value="NZ_CP021509.1"/>
</dbReference>
<dbReference type="InterPro" id="IPR025591">
    <property type="entry name" value="RloB"/>
</dbReference>
<name>A0A1Y0XWW6_ACEPA</name>
<dbReference type="Pfam" id="PF13707">
    <property type="entry name" value="RloB"/>
    <property type="match status" value="1"/>
</dbReference>
<reference evidence="2 3" key="1">
    <citation type="submission" date="2017-05" db="EMBL/GenBank/DDBJ databases">
        <title>Genome sequence of Acetobacter pasteurianus subsp. pasteurianus strain SRCM101342.</title>
        <authorList>
            <person name="Cho S.H."/>
        </authorList>
    </citation>
    <scope>NUCLEOTIDE SEQUENCE [LARGE SCALE GENOMIC DNA]</scope>
    <source>
        <strain evidence="2 3">SRCM101342</strain>
    </source>
</reference>
<evidence type="ECO:0000313" key="3">
    <source>
        <dbReference type="Proteomes" id="UP000196205"/>
    </source>
</evidence>
<organism evidence="2 3">
    <name type="scientific">Acetobacter pasteurianus subsp. pasteurianus</name>
    <dbReference type="NCBI Taxonomy" id="481145"/>
    <lineage>
        <taxon>Bacteria</taxon>
        <taxon>Pseudomonadati</taxon>
        <taxon>Pseudomonadota</taxon>
        <taxon>Alphaproteobacteria</taxon>
        <taxon>Acetobacterales</taxon>
        <taxon>Acetobacteraceae</taxon>
        <taxon>Acetobacter</taxon>
    </lineage>
</organism>
<sequence length="215" mass="25088">MSRFSSLSRRKSTVPPSRRVYIFFEGSNSEPDYFYALERSFPCSLIKLVPIKKSGSPDNIVKECLVKKNYLATKAASYEKNDEIWAVFDKDDFDSFEQAVETCRLKNIRVGFSNPCFELWLVLHKKNYTKESNTKEIQKECEKLYPGYLENGKTLNFDKIIKNLHEAENRASSLRQHHKEEEEKEYISPSTSLDKLTSRIRRLSDHFPHDDSPSS</sequence>
<evidence type="ECO:0000256" key="1">
    <source>
        <dbReference type="SAM" id="MobiDB-lite"/>
    </source>
</evidence>
<proteinExistence type="predicted"/>
<feature type="region of interest" description="Disordered" evidence="1">
    <location>
        <begin position="171"/>
        <end position="193"/>
    </location>
</feature>
<dbReference type="Proteomes" id="UP000196205">
    <property type="component" value="Chromosome"/>
</dbReference>
<evidence type="ECO:0008006" key="4">
    <source>
        <dbReference type="Google" id="ProtNLM"/>
    </source>
</evidence>